<proteinExistence type="predicted"/>
<dbReference type="KEGG" id="ams:AMIS_73130"/>
<evidence type="ECO:0000313" key="4">
    <source>
        <dbReference type="Proteomes" id="UP000007882"/>
    </source>
</evidence>
<gene>
    <name evidence="3" type="ordered locus">AMIS_73130</name>
</gene>
<keyword evidence="1" id="KW-0732">Signal</keyword>
<dbReference type="InterPro" id="IPR000400">
    <property type="entry name" value="Glyco_hydro_46"/>
</dbReference>
<dbReference type="CDD" id="cd00978">
    <property type="entry name" value="chitosanase_GH46"/>
    <property type="match status" value="1"/>
</dbReference>
<dbReference type="RefSeq" id="WP_014447417.1">
    <property type="nucleotide sequence ID" value="NC_017093.1"/>
</dbReference>
<dbReference type="GO" id="GO:0016977">
    <property type="term" value="F:chitosanase activity"/>
    <property type="evidence" value="ECO:0007669"/>
    <property type="project" value="InterPro"/>
</dbReference>
<accession>I0HHP6</accession>
<organism evidence="3 4">
    <name type="scientific">Actinoplanes missouriensis (strain ATCC 14538 / DSM 43046 / CBS 188.64 / JCM 3121 / NBRC 102363 / NCIMB 12654 / NRRL B-3342 / UNCC 431)</name>
    <dbReference type="NCBI Taxonomy" id="512565"/>
    <lineage>
        <taxon>Bacteria</taxon>
        <taxon>Bacillati</taxon>
        <taxon>Actinomycetota</taxon>
        <taxon>Actinomycetes</taxon>
        <taxon>Micromonosporales</taxon>
        <taxon>Micromonosporaceae</taxon>
        <taxon>Actinoplanes</taxon>
    </lineage>
</organism>
<dbReference type="InterPro" id="IPR000421">
    <property type="entry name" value="FA58C"/>
</dbReference>
<feature type="chain" id="PRO_5003627817" evidence="1">
    <location>
        <begin position="28"/>
        <end position="416"/>
    </location>
</feature>
<evidence type="ECO:0000313" key="3">
    <source>
        <dbReference type="EMBL" id="BAL92533.1"/>
    </source>
</evidence>
<dbReference type="Gene3D" id="1.20.141.10">
    <property type="entry name" value="Chitosanase, subunit A, domain 1"/>
    <property type="match status" value="1"/>
</dbReference>
<evidence type="ECO:0000259" key="2">
    <source>
        <dbReference type="PROSITE" id="PS50022"/>
    </source>
</evidence>
<feature type="signal peptide" evidence="1">
    <location>
        <begin position="1"/>
        <end position="27"/>
    </location>
</feature>
<dbReference type="SUPFAM" id="SSF49785">
    <property type="entry name" value="Galactose-binding domain-like"/>
    <property type="match status" value="1"/>
</dbReference>
<dbReference type="InterPro" id="IPR008979">
    <property type="entry name" value="Galactose-bd-like_sf"/>
</dbReference>
<dbReference type="Pfam" id="PF01374">
    <property type="entry name" value="Glyco_hydro_46"/>
    <property type="match status" value="1"/>
</dbReference>
<dbReference type="Gene3D" id="3.30.386.10">
    <property type="entry name" value="Chitosanase, subunit A, domain 2"/>
    <property type="match status" value="1"/>
</dbReference>
<feature type="domain" description="F5/8 type C" evidence="2">
    <location>
        <begin position="19"/>
        <end position="163"/>
    </location>
</feature>
<dbReference type="InterPro" id="IPR023099">
    <property type="entry name" value="Glyco_hydro_46_N"/>
</dbReference>
<keyword evidence="3" id="KW-0378">Hydrolase</keyword>
<dbReference type="GO" id="GO:0005975">
    <property type="term" value="P:carbohydrate metabolic process"/>
    <property type="evidence" value="ECO:0007669"/>
    <property type="project" value="InterPro"/>
</dbReference>
<dbReference type="eggNOG" id="COG3405">
    <property type="taxonomic scope" value="Bacteria"/>
</dbReference>
<keyword evidence="4" id="KW-1185">Reference proteome</keyword>
<protein>
    <submittedName>
        <fullName evidence="3">Putative glycosyl hydrolase</fullName>
    </submittedName>
</protein>
<dbReference type="STRING" id="512565.AMIS_73130"/>
<dbReference type="OrthoDB" id="1551268at2"/>
<dbReference type="Pfam" id="PF00754">
    <property type="entry name" value="F5_F8_type_C"/>
    <property type="match status" value="1"/>
</dbReference>
<dbReference type="Gene3D" id="2.60.120.260">
    <property type="entry name" value="Galactose-binding domain-like"/>
    <property type="match status" value="1"/>
</dbReference>
<sequence length="416" mass="44475">MGGSFRSFALIGGITAVLCVPPAVSVAAVAGADVLISQGRPALASSTASVAWTANGVDDGDQRTRWTSAAGPGTQWVQIDLGTAQEVRRVRLSWAKVFARAYRLQVSDNGSVWRDLYRTSSGNGGADDVRDLHGSGRYLRLLATRRSIASGGYSLWEMRAYGPGPSGPVTESGRRATAGVPGEAADLTSAGKKETALKLVASAENSTLDWRRSFGYIEDIGDGRGYTGGIVGFTSGTSDMLGVVTEYARRRPSNGLVRYLPALRAVDGTDSHRGLGPGFVTAWRTAAADPVFRQVQEDARDRIYFGPAVRLAESDGLRALGQFAYYDAAVMHGVDGLKEIRGRAARSARPPARDGDEIGYLAAFLDARAAEMRTEAAHSDTSRVETAQRVFLRTANLDLTAPLSWQVYGDRYTVSR</sequence>
<dbReference type="HOGENOM" id="CLU_037014_0_0_11"/>
<dbReference type="EMBL" id="AP012319">
    <property type="protein sequence ID" value="BAL92533.1"/>
    <property type="molecule type" value="Genomic_DNA"/>
</dbReference>
<name>I0HHP6_ACTM4</name>
<dbReference type="AlphaFoldDB" id="I0HHP6"/>
<evidence type="ECO:0000256" key="1">
    <source>
        <dbReference type="SAM" id="SignalP"/>
    </source>
</evidence>
<dbReference type="PROSITE" id="PS50022">
    <property type="entry name" value="FA58C_3"/>
    <property type="match status" value="1"/>
</dbReference>
<dbReference type="Proteomes" id="UP000007882">
    <property type="component" value="Chromosome"/>
</dbReference>
<dbReference type="InterPro" id="IPR023346">
    <property type="entry name" value="Lysozyme-like_dom_sf"/>
</dbReference>
<dbReference type="SUPFAM" id="SSF53955">
    <property type="entry name" value="Lysozyme-like"/>
    <property type="match status" value="1"/>
</dbReference>
<dbReference type="GO" id="GO:0005576">
    <property type="term" value="C:extracellular region"/>
    <property type="evidence" value="ECO:0007669"/>
    <property type="project" value="InterPro"/>
</dbReference>
<reference evidence="3 4" key="1">
    <citation type="submission" date="2012-02" db="EMBL/GenBank/DDBJ databases">
        <title>Complete genome sequence of Actinoplanes missouriensis 431 (= NBRC 102363).</title>
        <authorList>
            <person name="Ohnishi Y."/>
            <person name="Ishikawa J."/>
            <person name="Sekine M."/>
            <person name="Hosoyama A."/>
            <person name="Harada T."/>
            <person name="Narita H."/>
            <person name="Hata T."/>
            <person name="Konno Y."/>
            <person name="Tutikane K."/>
            <person name="Fujita N."/>
            <person name="Horinouchi S."/>
            <person name="Hayakawa M."/>
        </authorList>
    </citation>
    <scope>NUCLEOTIDE SEQUENCE [LARGE SCALE GENOMIC DNA]</scope>
    <source>
        <strain evidence="4">ATCC 14538 / DSM 43046 / CBS 188.64 / JCM 3121 / NBRC 102363 / NCIMB 12654 / NRRL B-3342 / UNCC 431</strain>
    </source>
</reference>
<dbReference type="PATRIC" id="fig|512565.3.peg.7322"/>